<dbReference type="OrthoDB" id="3941228at2759"/>
<name>A0A6A6HGB6_VIRVR</name>
<gene>
    <name evidence="1" type="ORF">EV356DRAFT_530862</name>
</gene>
<keyword evidence="2" id="KW-1185">Reference proteome</keyword>
<reference evidence="1" key="1">
    <citation type="journal article" date="2020" name="Stud. Mycol.">
        <title>101 Dothideomycetes genomes: a test case for predicting lifestyles and emergence of pathogens.</title>
        <authorList>
            <person name="Haridas S."/>
            <person name="Albert R."/>
            <person name="Binder M."/>
            <person name="Bloem J."/>
            <person name="Labutti K."/>
            <person name="Salamov A."/>
            <person name="Andreopoulos B."/>
            <person name="Baker S."/>
            <person name="Barry K."/>
            <person name="Bills G."/>
            <person name="Bluhm B."/>
            <person name="Cannon C."/>
            <person name="Castanera R."/>
            <person name="Culley D."/>
            <person name="Daum C."/>
            <person name="Ezra D."/>
            <person name="Gonzalez J."/>
            <person name="Henrissat B."/>
            <person name="Kuo A."/>
            <person name="Liang C."/>
            <person name="Lipzen A."/>
            <person name="Lutzoni F."/>
            <person name="Magnuson J."/>
            <person name="Mondo S."/>
            <person name="Nolan M."/>
            <person name="Ohm R."/>
            <person name="Pangilinan J."/>
            <person name="Park H.-J."/>
            <person name="Ramirez L."/>
            <person name="Alfaro M."/>
            <person name="Sun H."/>
            <person name="Tritt A."/>
            <person name="Yoshinaga Y."/>
            <person name="Zwiers L.-H."/>
            <person name="Turgeon B."/>
            <person name="Goodwin S."/>
            <person name="Spatafora J."/>
            <person name="Crous P."/>
            <person name="Grigoriev I."/>
        </authorList>
    </citation>
    <scope>NUCLEOTIDE SEQUENCE</scope>
    <source>
        <strain evidence="1">Tuck. ex Michener</strain>
    </source>
</reference>
<dbReference type="InterPro" id="IPR038883">
    <property type="entry name" value="AN11006-like"/>
</dbReference>
<proteinExistence type="predicted"/>
<dbReference type="PANTHER" id="PTHR42085">
    <property type="entry name" value="F-BOX DOMAIN-CONTAINING PROTEIN"/>
    <property type="match status" value="1"/>
</dbReference>
<organism evidence="1 2">
    <name type="scientific">Viridothelium virens</name>
    <name type="common">Speckled blister lichen</name>
    <name type="synonym">Trypethelium virens</name>
    <dbReference type="NCBI Taxonomy" id="1048519"/>
    <lineage>
        <taxon>Eukaryota</taxon>
        <taxon>Fungi</taxon>
        <taxon>Dikarya</taxon>
        <taxon>Ascomycota</taxon>
        <taxon>Pezizomycotina</taxon>
        <taxon>Dothideomycetes</taxon>
        <taxon>Dothideomycetes incertae sedis</taxon>
        <taxon>Trypetheliales</taxon>
        <taxon>Trypetheliaceae</taxon>
        <taxon>Viridothelium</taxon>
    </lineage>
</organism>
<evidence type="ECO:0000313" key="2">
    <source>
        <dbReference type="Proteomes" id="UP000800092"/>
    </source>
</evidence>
<evidence type="ECO:0000313" key="1">
    <source>
        <dbReference type="EMBL" id="KAF2236583.1"/>
    </source>
</evidence>
<sequence length="433" mass="50238">MGSTIELSPRGYFGCSGPDQGAIEAKVKAQKANPNHAVLHQTVLKRFNGKLGIRLPPQFPFLKLPAELRLQVYGYLFPNKPVSHSAKMPLREHSEPCHMEILRANRLIHQEAIEVLYGTVPFYATFGCCGCEGGFLRRPWHTESQRQPNHDHWQVLSNVRHLQITISAHRTFRVESNLSLQRAVFDFVEALRQNDRLRRLEIEFFYEEDVEWDFEADDLQEFLADAHRDDTEYDKYGEMVDEQHFAFFLEPFHQLRNLTQLAERNGFEVRIEDRKDLPILQPFLNELKALMKSSEPVTATWPLRNAWNAFNALFTHLFSEVTCPDCHRLHAWTRKMQFALLRGNVGEYVTAQKKALSILAKPKNRTLGKLRARTRDERADARELKKEFITHTARLLKEARAEAAHPNDTTFSLTRLIQEEQEQKKDCPAPTNA</sequence>
<accession>A0A6A6HGB6</accession>
<dbReference type="AlphaFoldDB" id="A0A6A6HGB6"/>
<protein>
    <submittedName>
        <fullName evidence="1">Uncharacterized protein</fullName>
    </submittedName>
</protein>
<dbReference type="EMBL" id="ML991784">
    <property type="protein sequence ID" value="KAF2236583.1"/>
    <property type="molecule type" value="Genomic_DNA"/>
</dbReference>
<dbReference type="PANTHER" id="PTHR42085:SF4">
    <property type="entry name" value="F-BOX DOMAIN-CONTAINING PROTEIN"/>
    <property type="match status" value="1"/>
</dbReference>
<dbReference type="Proteomes" id="UP000800092">
    <property type="component" value="Unassembled WGS sequence"/>
</dbReference>